<dbReference type="Gene3D" id="1.10.10.10">
    <property type="entry name" value="Winged helix-like DNA-binding domain superfamily/Winged helix DNA-binding domain"/>
    <property type="match status" value="1"/>
</dbReference>
<sequence length="197" mass="22951">MPINQNHNDKELLLLVAEGDEHAFARFFRQWSPLLQHWIHRLVKDDNSRLEALQDVFIQIWTYRDKLPEVANITAWLKTVTTHQCFRHLARQKAWYAQMTPQTAEAAGYPSPEPGADHHLNFKEIQAVIQQALATLSPQQRQIYRLSREEGLNSDQIARKLDLSRGHVRNTISAVLAHIRAYLLQAGKIFWLAWILF</sequence>
<dbReference type="SUPFAM" id="SSF88946">
    <property type="entry name" value="Sigma2 domain of RNA polymerase sigma factors"/>
    <property type="match status" value="1"/>
</dbReference>
<reference evidence="7 8" key="1">
    <citation type="submission" date="2024-03" db="EMBL/GenBank/DDBJ databases">
        <title>Chitinophaga caseinilytica sp. nov., a casein hydrolysing bacterium isolated from forest soil.</title>
        <authorList>
            <person name="Lee D.S."/>
            <person name="Han D.M."/>
            <person name="Baek J.H."/>
            <person name="Choi D.G."/>
            <person name="Jeon J.H."/>
            <person name="Jeon C.O."/>
        </authorList>
    </citation>
    <scope>NUCLEOTIDE SEQUENCE [LARGE SCALE GENOMIC DNA]</scope>
    <source>
        <strain evidence="7 8">KACC 19118</strain>
    </source>
</reference>
<gene>
    <name evidence="7" type="ORF">WJU22_21695</name>
</gene>
<dbReference type="PANTHER" id="PTHR43133:SF46">
    <property type="entry name" value="RNA POLYMERASE SIGMA-70 FACTOR ECF SUBFAMILY"/>
    <property type="match status" value="1"/>
</dbReference>
<comment type="similarity">
    <text evidence="1">Belongs to the sigma-70 factor family. ECF subfamily.</text>
</comment>
<keyword evidence="4" id="KW-0804">Transcription</keyword>
<keyword evidence="2" id="KW-0805">Transcription regulation</keyword>
<dbReference type="InterPro" id="IPR007627">
    <property type="entry name" value="RNA_pol_sigma70_r2"/>
</dbReference>
<evidence type="ECO:0000256" key="3">
    <source>
        <dbReference type="ARBA" id="ARBA00023082"/>
    </source>
</evidence>
<dbReference type="InterPro" id="IPR036388">
    <property type="entry name" value="WH-like_DNA-bd_sf"/>
</dbReference>
<organism evidence="7 8">
    <name type="scientific">Chitinophaga caseinilytica</name>
    <dbReference type="NCBI Taxonomy" id="2267521"/>
    <lineage>
        <taxon>Bacteria</taxon>
        <taxon>Pseudomonadati</taxon>
        <taxon>Bacteroidota</taxon>
        <taxon>Chitinophagia</taxon>
        <taxon>Chitinophagales</taxon>
        <taxon>Chitinophagaceae</taxon>
        <taxon>Chitinophaga</taxon>
    </lineage>
</organism>
<evidence type="ECO:0000313" key="8">
    <source>
        <dbReference type="Proteomes" id="UP001449657"/>
    </source>
</evidence>
<keyword evidence="3" id="KW-0731">Sigma factor</keyword>
<evidence type="ECO:0000256" key="1">
    <source>
        <dbReference type="ARBA" id="ARBA00010641"/>
    </source>
</evidence>
<dbReference type="InterPro" id="IPR014284">
    <property type="entry name" value="RNA_pol_sigma-70_dom"/>
</dbReference>
<evidence type="ECO:0000259" key="6">
    <source>
        <dbReference type="Pfam" id="PF08281"/>
    </source>
</evidence>
<evidence type="ECO:0000259" key="5">
    <source>
        <dbReference type="Pfam" id="PF04542"/>
    </source>
</evidence>
<dbReference type="InterPro" id="IPR013325">
    <property type="entry name" value="RNA_pol_sigma_r2"/>
</dbReference>
<dbReference type="SUPFAM" id="SSF88659">
    <property type="entry name" value="Sigma3 and sigma4 domains of RNA polymerase sigma factors"/>
    <property type="match status" value="1"/>
</dbReference>
<evidence type="ECO:0000256" key="4">
    <source>
        <dbReference type="ARBA" id="ARBA00023163"/>
    </source>
</evidence>
<dbReference type="CDD" id="cd06171">
    <property type="entry name" value="Sigma70_r4"/>
    <property type="match status" value="1"/>
</dbReference>
<dbReference type="EMBL" id="CP150096">
    <property type="protein sequence ID" value="WZN45516.1"/>
    <property type="molecule type" value="Genomic_DNA"/>
</dbReference>
<dbReference type="RefSeq" id="WP_341840268.1">
    <property type="nucleotide sequence ID" value="NZ_CP150096.1"/>
</dbReference>
<feature type="domain" description="RNA polymerase sigma factor 70 region 4 type 2" evidence="6">
    <location>
        <begin position="128"/>
        <end position="178"/>
    </location>
</feature>
<protein>
    <submittedName>
        <fullName evidence="7">Sigma-70 family RNA polymerase sigma factor</fullName>
    </submittedName>
</protein>
<dbReference type="InterPro" id="IPR013249">
    <property type="entry name" value="RNA_pol_sigma70_r4_t2"/>
</dbReference>
<dbReference type="InterPro" id="IPR039425">
    <property type="entry name" value="RNA_pol_sigma-70-like"/>
</dbReference>
<dbReference type="Pfam" id="PF04542">
    <property type="entry name" value="Sigma70_r2"/>
    <property type="match status" value="1"/>
</dbReference>
<dbReference type="Gene3D" id="1.10.1740.10">
    <property type="match status" value="1"/>
</dbReference>
<dbReference type="Proteomes" id="UP001449657">
    <property type="component" value="Chromosome"/>
</dbReference>
<keyword evidence="8" id="KW-1185">Reference proteome</keyword>
<name>A0ABZ2YZS9_9BACT</name>
<dbReference type="PANTHER" id="PTHR43133">
    <property type="entry name" value="RNA POLYMERASE ECF-TYPE SIGMA FACTO"/>
    <property type="match status" value="1"/>
</dbReference>
<evidence type="ECO:0000313" key="7">
    <source>
        <dbReference type="EMBL" id="WZN45516.1"/>
    </source>
</evidence>
<dbReference type="InterPro" id="IPR013324">
    <property type="entry name" value="RNA_pol_sigma_r3/r4-like"/>
</dbReference>
<feature type="domain" description="RNA polymerase sigma-70 region 2" evidence="5">
    <location>
        <begin position="27"/>
        <end position="93"/>
    </location>
</feature>
<proteinExistence type="inferred from homology"/>
<dbReference type="Pfam" id="PF08281">
    <property type="entry name" value="Sigma70_r4_2"/>
    <property type="match status" value="1"/>
</dbReference>
<accession>A0ABZ2YZS9</accession>
<dbReference type="NCBIfam" id="TIGR02937">
    <property type="entry name" value="sigma70-ECF"/>
    <property type="match status" value="1"/>
</dbReference>
<evidence type="ECO:0000256" key="2">
    <source>
        <dbReference type="ARBA" id="ARBA00023015"/>
    </source>
</evidence>